<comment type="similarity">
    <text evidence="1">Belongs to the enoyl-CoA hydratase/isomerase family.</text>
</comment>
<proteinExistence type="inferred from homology"/>
<reference evidence="3 4" key="1">
    <citation type="submission" date="2020-08" db="EMBL/GenBank/DDBJ databases">
        <title>Whole-Genome Sequence of French Clinical Streptomyces mexicanus Strain Q0842.</title>
        <authorList>
            <person name="Boxberger M."/>
            <person name="La Scola B."/>
        </authorList>
    </citation>
    <scope>NUCLEOTIDE SEQUENCE [LARGE SCALE GENOMIC DNA]</scope>
    <source>
        <strain evidence="3 4">Marseille-Q0842</strain>
    </source>
</reference>
<dbReference type="PANTHER" id="PTHR42993">
    <property type="entry name" value="MAOC-LIKE DEHYDRATASE DOMAIN-CONTAINING PROTEIN"/>
    <property type="match status" value="1"/>
</dbReference>
<evidence type="ECO:0000313" key="3">
    <source>
        <dbReference type="EMBL" id="MBC2866171.1"/>
    </source>
</evidence>
<dbReference type="Pfam" id="PF01575">
    <property type="entry name" value="MaoC_dehydratas"/>
    <property type="match status" value="1"/>
</dbReference>
<gene>
    <name evidence="3" type="ORF">H1R13_14600</name>
</gene>
<comment type="caution">
    <text evidence="3">The sequence shown here is derived from an EMBL/GenBank/DDBJ whole genome shotgun (WGS) entry which is preliminary data.</text>
</comment>
<dbReference type="InterPro" id="IPR029069">
    <property type="entry name" value="HotDog_dom_sf"/>
</dbReference>
<protein>
    <submittedName>
        <fullName evidence="3">MaoC family dehydratase</fullName>
    </submittedName>
</protein>
<dbReference type="CDD" id="cd03450">
    <property type="entry name" value="NodN"/>
    <property type="match status" value="1"/>
</dbReference>
<evidence type="ECO:0000259" key="2">
    <source>
        <dbReference type="Pfam" id="PF01575"/>
    </source>
</evidence>
<dbReference type="AlphaFoldDB" id="A0A7X1LSA5"/>
<feature type="domain" description="MaoC-like" evidence="2">
    <location>
        <begin position="23"/>
        <end position="137"/>
    </location>
</feature>
<dbReference type="PANTHER" id="PTHR42993:SF1">
    <property type="entry name" value="MAOC-LIKE DEHYDRATASE DOMAIN-CONTAINING PROTEIN"/>
    <property type="match status" value="1"/>
</dbReference>
<keyword evidence="4" id="KW-1185">Reference proteome</keyword>
<dbReference type="SUPFAM" id="SSF54637">
    <property type="entry name" value="Thioesterase/thiol ester dehydrase-isomerase"/>
    <property type="match status" value="1"/>
</dbReference>
<sequence>MTTSSPSSALRTATGLDEIKALAGADLGRTDWLEITQERVNTFADATGDHQWIHVDPERAATGPFGAPIAHGYLTLSLVIPLFNDLLAIEGVSMSINYGLDKVRFPSPVKVGAKIRLHGVVDSVADVKGNGVEMRLTFTVEVEGAEKPACVASAIYRHYA</sequence>
<dbReference type="OrthoDB" id="9801735at2"/>
<organism evidence="3 4">
    <name type="scientific">Streptomyces mexicanus</name>
    <dbReference type="NCBI Taxonomy" id="178566"/>
    <lineage>
        <taxon>Bacteria</taxon>
        <taxon>Bacillati</taxon>
        <taxon>Actinomycetota</taxon>
        <taxon>Actinomycetes</taxon>
        <taxon>Kitasatosporales</taxon>
        <taxon>Streptomycetaceae</taxon>
        <taxon>Streptomyces</taxon>
    </lineage>
</organism>
<dbReference type="RefSeq" id="WP_159662078.1">
    <property type="nucleotide sequence ID" value="NZ_JACMHY010000005.1"/>
</dbReference>
<evidence type="ECO:0000256" key="1">
    <source>
        <dbReference type="ARBA" id="ARBA00005254"/>
    </source>
</evidence>
<name>A0A7X1LSA5_9ACTN</name>
<accession>A0A7X1LSA5</accession>
<dbReference type="Gene3D" id="3.10.129.10">
    <property type="entry name" value="Hotdog Thioesterase"/>
    <property type="match status" value="1"/>
</dbReference>
<evidence type="ECO:0000313" key="4">
    <source>
        <dbReference type="Proteomes" id="UP000517694"/>
    </source>
</evidence>
<dbReference type="Proteomes" id="UP000517694">
    <property type="component" value="Unassembled WGS sequence"/>
</dbReference>
<dbReference type="InterPro" id="IPR002539">
    <property type="entry name" value="MaoC-like_dom"/>
</dbReference>
<dbReference type="InterPro" id="IPR039375">
    <property type="entry name" value="NodN-like"/>
</dbReference>
<dbReference type="EMBL" id="JACMHY010000005">
    <property type="protein sequence ID" value="MBC2866171.1"/>
    <property type="molecule type" value="Genomic_DNA"/>
</dbReference>